<evidence type="ECO:0000256" key="3">
    <source>
        <dbReference type="ARBA" id="ARBA00022840"/>
    </source>
</evidence>
<dbReference type="Pfam" id="PF22763">
    <property type="entry name" value="NrS1-1_pol-like_HBD"/>
    <property type="match status" value="1"/>
</dbReference>
<keyword evidence="6" id="KW-1185">Reference proteome</keyword>
<dbReference type="NCBIfam" id="TIGR01613">
    <property type="entry name" value="primase_Cterm"/>
    <property type="match status" value="1"/>
</dbReference>
<feature type="domain" description="SF3 helicase" evidence="4">
    <location>
        <begin position="482"/>
        <end position="647"/>
    </location>
</feature>
<dbReference type="PROSITE" id="PS51206">
    <property type="entry name" value="SF3_HELICASE_1"/>
    <property type="match status" value="1"/>
</dbReference>
<dbReference type="Gene3D" id="3.40.50.300">
    <property type="entry name" value="P-loop containing nucleotide triphosphate hydrolases"/>
    <property type="match status" value="1"/>
</dbReference>
<dbReference type="PANTHER" id="PTHR35372:SF2">
    <property type="entry name" value="SF3 HELICASE DOMAIN-CONTAINING PROTEIN"/>
    <property type="match status" value="1"/>
</dbReference>
<evidence type="ECO:0000256" key="1">
    <source>
        <dbReference type="ARBA" id="ARBA00022741"/>
    </source>
</evidence>
<dbReference type="InterPro" id="IPR051620">
    <property type="entry name" value="ORF904-like_C"/>
</dbReference>
<dbReference type="Proteomes" id="UP001605989">
    <property type="component" value="Unassembled WGS sequence"/>
</dbReference>
<gene>
    <name evidence="5" type="ORF">ACGTZG_06645</name>
</gene>
<dbReference type="SMART" id="SM00885">
    <property type="entry name" value="D5_N"/>
    <property type="match status" value="1"/>
</dbReference>
<accession>A0ABW7DNB8</accession>
<evidence type="ECO:0000313" key="5">
    <source>
        <dbReference type="EMBL" id="MFG6272866.1"/>
    </source>
</evidence>
<dbReference type="InterPro" id="IPR006500">
    <property type="entry name" value="Helicase_put_C_phage/plasmid"/>
</dbReference>
<keyword evidence="3" id="KW-0067">ATP-binding</keyword>
<evidence type="ECO:0000256" key="2">
    <source>
        <dbReference type="ARBA" id="ARBA00022801"/>
    </source>
</evidence>
<dbReference type="PANTHER" id="PTHR35372">
    <property type="entry name" value="ATP BINDING PROTEIN-RELATED"/>
    <property type="match status" value="1"/>
</dbReference>
<comment type="caution">
    <text evidence="5">The sequence shown here is derived from an EMBL/GenBank/DDBJ whole genome shotgun (WGS) entry which is preliminary data.</text>
</comment>
<name>A0ABW7DNB8_9FIRM</name>
<keyword evidence="1" id="KW-0547">Nucleotide-binding</keyword>
<dbReference type="RefSeq" id="WP_394542146.1">
    <property type="nucleotide sequence ID" value="NZ_CP171361.1"/>
</dbReference>
<evidence type="ECO:0000313" key="6">
    <source>
        <dbReference type="Proteomes" id="UP001605989"/>
    </source>
</evidence>
<dbReference type="InterPro" id="IPR054468">
    <property type="entry name" value="NrSPol-like_HBD"/>
</dbReference>
<dbReference type="Pfam" id="PF08706">
    <property type="entry name" value="D5_N"/>
    <property type="match status" value="1"/>
</dbReference>
<dbReference type="Pfam" id="PF19263">
    <property type="entry name" value="DUF5906"/>
    <property type="match status" value="1"/>
</dbReference>
<sequence length="772" mass="88373">MKYLPNWICWKWQKRDGKKTKIPYDPKTGRAAKSNDPVTWSDFETATGQAENYTGIGFMLSNSPLVGIDIDHCIIDGEISEKAQKIIDAFSSYTEISPSGTGIHILVKADINGPGKRNKELEIYSQGRYLTVTGDVFQGRGDIAERTQEATELLNRMDGKDGKRDVPPPVDLTERIVQASDAPFDVLRIISLARKSRQGDSFTRLFDIGDTSGYNSASEADMALMDMLPFWTQGNKDLMLRIFNMSALGQREKWKTRPDYQKTTIEKALKSWNGISYDPQALKEKQAQYDRFIQENKITKSNDELEKLIYFELNDTGNAERLELIYGDIIRYCIESDAWYKWDGKRWKQSEAKATELYNLVSAVMRLSAMEYTRINGQPQNRDEEEAEKQYKRFCKKSENLHGIISTIRRAEALLPIYLEKLDANPWLLNCQNGIVDLKTGQLLPHDREQYMTQICNADYVPGQQWSELWETTVKQIITNDDVRHYLHKFIGYCLTGLTREEKLLFLYGAGGGGKGTFIETIAKVLGDYADTVPVDILLSARNDAKNGNEPTPQLAKIAGKRLIVTSESGQGRKFNDARVKLLTGGDKITARLLRQNPFTFTPMFKIVMSSNFQPAVTNTMDKGMKRRLIIVPFDADLQDIRDVTLKERLLSQQERAGILSWCVDGCLQWQKEGLGEMPDAVKKTLAEYYDSNDLIGEFIETYCDVSPNLHVKVRDLLNAFNEKMNDGRGWHDMRLSTFRENMQMRHFHKERYNDGMHFVGIGLKMNWRTIF</sequence>
<dbReference type="InterPro" id="IPR045455">
    <property type="entry name" value="NrS-1_pol-like_helicase"/>
</dbReference>
<dbReference type="InterPro" id="IPR014015">
    <property type="entry name" value="Helicase_SF3_DNA-vir"/>
</dbReference>
<keyword evidence="2" id="KW-0378">Hydrolase</keyword>
<proteinExistence type="predicted"/>
<reference evidence="5 6" key="1">
    <citation type="submission" date="2024-10" db="EMBL/GenBank/DDBJ databases">
        <authorList>
            <person name="Sang B.-I."/>
            <person name="Prabhaharan D."/>
        </authorList>
    </citation>
    <scope>NUCLEOTIDE SEQUENCE [LARGE SCALE GENOMIC DNA]</scope>
    <source>
        <strain evidence="5 6">MH</strain>
    </source>
</reference>
<dbReference type="SUPFAM" id="SSF52540">
    <property type="entry name" value="P-loop containing nucleoside triphosphate hydrolases"/>
    <property type="match status" value="1"/>
</dbReference>
<organism evidence="5 6">
    <name type="scientific">Megasphaera hexanoica</name>
    <dbReference type="NCBI Taxonomy" id="1675036"/>
    <lineage>
        <taxon>Bacteria</taxon>
        <taxon>Bacillati</taxon>
        <taxon>Bacillota</taxon>
        <taxon>Negativicutes</taxon>
        <taxon>Veillonellales</taxon>
        <taxon>Veillonellaceae</taxon>
        <taxon>Megasphaera</taxon>
    </lineage>
</organism>
<protein>
    <submittedName>
        <fullName evidence="5">Phage/plasmid primase, P4 family</fullName>
    </submittedName>
</protein>
<evidence type="ECO:0000259" key="4">
    <source>
        <dbReference type="PROSITE" id="PS51206"/>
    </source>
</evidence>
<dbReference type="EMBL" id="JBIEKR010000005">
    <property type="protein sequence ID" value="MFG6272866.1"/>
    <property type="molecule type" value="Genomic_DNA"/>
</dbReference>
<dbReference type="InterPro" id="IPR014818">
    <property type="entry name" value="Phage/plasmid_primase_P4_C"/>
</dbReference>
<dbReference type="InterPro" id="IPR027417">
    <property type="entry name" value="P-loop_NTPase"/>
</dbReference>